<accession>A0A9W7AAY6</accession>
<evidence type="ECO:0000256" key="9">
    <source>
        <dbReference type="ARBA" id="ARBA00022801"/>
    </source>
</evidence>
<comment type="cofactor">
    <cofactor evidence="1">
        <name>Zn(2+)</name>
        <dbReference type="ChEBI" id="CHEBI:29105"/>
    </cofactor>
</comment>
<protein>
    <recommendedName>
        <fullName evidence="16">AAA+ ATPase domain-containing protein</fullName>
    </recommendedName>
</protein>
<evidence type="ECO:0000256" key="14">
    <source>
        <dbReference type="ARBA" id="ARBA00023136"/>
    </source>
</evidence>
<dbReference type="FunFam" id="1.10.8.60:FF:000001">
    <property type="entry name" value="ATP-dependent zinc metalloprotease FtsH"/>
    <property type="match status" value="1"/>
</dbReference>
<dbReference type="InterPro" id="IPR000642">
    <property type="entry name" value="Peptidase_M41"/>
</dbReference>
<gene>
    <name evidence="17" type="ORF">TrRE_jg9551</name>
</gene>
<dbReference type="GO" id="GO:0006508">
    <property type="term" value="P:proteolysis"/>
    <property type="evidence" value="ECO:0007669"/>
    <property type="project" value="UniProtKB-KW"/>
</dbReference>
<keyword evidence="6" id="KW-0645">Protease</keyword>
<evidence type="ECO:0000256" key="6">
    <source>
        <dbReference type="ARBA" id="ARBA00022670"/>
    </source>
</evidence>
<evidence type="ECO:0000313" key="17">
    <source>
        <dbReference type="EMBL" id="GMH66127.1"/>
    </source>
</evidence>
<evidence type="ECO:0000259" key="16">
    <source>
        <dbReference type="SMART" id="SM00382"/>
    </source>
</evidence>
<evidence type="ECO:0000256" key="12">
    <source>
        <dbReference type="ARBA" id="ARBA00023049"/>
    </source>
</evidence>
<dbReference type="InterPro" id="IPR027417">
    <property type="entry name" value="P-loop_NTPase"/>
</dbReference>
<dbReference type="HAMAP" id="MF_01458">
    <property type="entry name" value="FtsH"/>
    <property type="match status" value="1"/>
</dbReference>
<dbReference type="GO" id="GO:0005739">
    <property type="term" value="C:mitochondrion"/>
    <property type="evidence" value="ECO:0007669"/>
    <property type="project" value="UniProtKB-SubCell"/>
</dbReference>
<evidence type="ECO:0000256" key="1">
    <source>
        <dbReference type="ARBA" id="ARBA00001947"/>
    </source>
</evidence>
<dbReference type="InterPro" id="IPR003960">
    <property type="entry name" value="ATPase_AAA_CS"/>
</dbReference>
<evidence type="ECO:0000256" key="3">
    <source>
        <dbReference type="ARBA" id="ARBA00004370"/>
    </source>
</evidence>
<keyword evidence="13" id="KW-0496">Mitochondrion</keyword>
<comment type="caution">
    <text evidence="17">The sequence shown here is derived from an EMBL/GenBank/DDBJ whole genome shotgun (WGS) entry which is preliminary data.</text>
</comment>
<evidence type="ECO:0000256" key="11">
    <source>
        <dbReference type="ARBA" id="ARBA00022840"/>
    </source>
</evidence>
<dbReference type="NCBIfam" id="TIGR01241">
    <property type="entry name" value="FtsH_fam"/>
    <property type="match status" value="1"/>
</dbReference>
<sequence length="635" mass="68072">MNAHYPEAVIRRFEANNGINFSYCEQGVREYVKALVKLDRFDANKLAPVVERLSNGSPSSAAALSHLADVGKKGSDKAGKAAIASALSAATSSRGGQSFNTNPTSPLHVAMVDSAGGWRNQMWKTGRTLAVVFIVVTAFGAILDDKGLGSRLSGGGSNEVRMSTESDKRFKDVVGCDEAKEELEEIVEYLREPEKFTRLGGKLPKGLLLTGPPGTGKTLLAKAIAGEAGVPFFYASGSSFEEVYVGVGARRVRDLFDAAKKKSPCIIFIDEIDAIGGSRNLKDQSAMKMTLNELLVQMDGFAANNGIIVIGATNFKKSLDQALIRPGRFDKMVPVSLPDVQGRKQILELYSSQTKMDKDVDISVLARGTPGMSGAELYNLVNQAAVKSSIEGLDAISHKALEWAKDKILMGAERKSALITAKTAKCTAYHEAGHALVAIVTDGADPVHKATIMPRGQALGLVAQLPEGDQTSWSLKQMNARLDVCMGGRVAEELIFGEENVTSGASSDLQQATNLARAMVTKYGFSDEIGKVFHAGAAGEQQSSDETRIKIDAEVKRITDESYTRATKTLKDNAKRHHMLAKALMEYETLTGDECRAIVLKGKLPKRKKENLENGAKGDQSILIRGGSLTGGVKG</sequence>
<dbReference type="CDD" id="cd19501">
    <property type="entry name" value="RecA-like_FtsH"/>
    <property type="match status" value="1"/>
</dbReference>
<dbReference type="InterPro" id="IPR003593">
    <property type="entry name" value="AAA+_ATPase"/>
</dbReference>
<dbReference type="GO" id="GO:0004222">
    <property type="term" value="F:metalloendopeptidase activity"/>
    <property type="evidence" value="ECO:0007669"/>
    <property type="project" value="InterPro"/>
</dbReference>
<dbReference type="SUPFAM" id="SSF52540">
    <property type="entry name" value="P-loop containing nucleoside triphosphate hydrolases"/>
    <property type="match status" value="1"/>
</dbReference>
<dbReference type="FunFam" id="3.40.50.300:FF:000175">
    <property type="entry name" value="ATP-dependent zinc metalloprotease FTSH 4"/>
    <property type="match status" value="1"/>
</dbReference>
<evidence type="ECO:0000256" key="15">
    <source>
        <dbReference type="RuleBase" id="RU003651"/>
    </source>
</evidence>
<dbReference type="GO" id="GO:0005524">
    <property type="term" value="F:ATP binding"/>
    <property type="evidence" value="ECO:0007669"/>
    <property type="project" value="UniProtKB-KW"/>
</dbReference>
<keyword evidence="18" id="KW-1185">Reference proteome</keyword>
<dbReference type="Pfam" id="PF00004">
    <property type="entry name" value="AAA"/>
    <property type="match status" value="1"/>
</dbReference>
<keyword evidence="9" id="KW-0378">Hydrolase</keyword>
<dbReference type="InterPro" id="IPR041569">
    <property type="entry name" value="AAA_lid_3"/>
</dbReference>
<keyword evidence="7" id="KW-0479">Metal-binding</keyword>
<dbReference type="InterPro" id="IPR037219">
    <property type="entry name" value="Peptidase_M41-like"/>
</dbReference>
<dbReference type="Gene3D" id="1.10.8.60">
    <property type="match status" value="1"/>
</dbReference>
<dbReference type="PANTHER" id="PTHR23076:SF97">
    <property type="entry name" value="ATP-DEPENDENT ZINC METALLOPROTEASE YME1L1"/>
    <property type="match status" value="1"/>
</dbReference>
<dbReference type="Pfam" id="PF17862">
    <property type="entry name" value="AAA_lid_3"/>
    <property type="match status" value="1"/>
</dbReference>
<comment type="similarity">
    <text evidence="5">In the N-terminal section; belongs to the AAA ATPase family.</text>
</comment>
<name>A0A9W7AAY6_9STRA</name>
<comment type="similarity">
    <text evidence="4">In the C-terminal section; belongs to the peptidase M41 family.</text>
</comment>
<dbReference type="InterPro" id="IPR003959">
    <property type="entry name" value="ATPase_AAA_core"/>
</dbReference>
<evidence type="ECO:0000256" key="4">
    <source>
        <dbReference type="ARBA" id="ARBA00010044"/>
    </source>
</evidence>
<dbReference type="InterPro" id="IPR005936">
    <property type="entry name" value="FtsH"/>
</dbReference>
<evidence type="ECO:0000256" key="5">
    <source>
        <dbReference type="ARBA" id="ARBA00010550"/>
    </source>
</evidence>
<evidence type="ECO:0000313" key="18">
    <source>
        <dbReference type="Proteomes" id="UP001165082"/>
    </source>
</evidence>
<keyword evidence="8 15" id="KW-0547">Nucleotide-binding</keyword>
<dbReference type="PANTHER" id="PTHR23076">
    <property type="entry name" value="METALLOPROTEASE M41 FTSH"/>
    <property type="match status" value="1"/>
</dbReference>
<feature type="domain" description="AAA+ ATPase" evidence="16">
    <location>
        <begin position="203"/>
        <end position="339"/>
    </location>
</feature>
<comment type="subcellular location">
    <subcellularLocation>
        <location evidence="3">Membrane</location>
    </subcellularLocation>
    <subcellularLocation>
        <location evidence="2">Mitochondrion</location>
    </subcellularLocation>
</comment>
<proteinExistence type="inferred from homology"/>
<keyword evidence="11 15" id="KW-0067">ATP-binding</keyword>
<evidence type="ECO:0000256" key="10">
    <source>
        <dbReference type="ARBA" id="ARBA00022833"/>
    </source>
</evidence>
<dbReference type="Proteomes" id="UP001165082">
    <property type="component" value="Unassembled WGS sequence"/>
</dbReference>
<keyword evidence="14" id="KW-0472">Membrane</keyword>
<dbReference type="AlphaFoldDB" id="A0A9W7AAY6"/>
<dbReference type="GO" id="GO:0046872">
    <property type="term" value="F:metal ion binding"/>
    <property type="evidence" value="ECO:0007669"/>
    <property type="project" value="UniProtKB-KW"/>
</dbReference>
<comment type="similarity">
    <text evidence="15">Belongs to the AAA ATPase family.</text>
</comment>
<dbReference type="EMBL" id="BRXZ01001236">
    <property type="protein sequence ID" value="GMH66127.1"/>
    <property type="molecule type" value="Genomic_DNA"/>
</dbReference>
<dbReference type="FunFam" id="1.20.58.760:FF:000002">
    <property type="entry name" value="ATP-dependent zinc metalloprotease FtsH"/>
    <property type="match status" value="1"/>
</dbReference>
<evidence type="ECO:0000256" key="13">
    <source>
        <dbReference type="ARBA" id="ARBA00023128"/>
    </source>
</evidence>
<dbReference type="Pfam" id="PF01434">
    <property type="entry name" value="Peptidase_M41"/>
    <property type="match status" value="1"/>
</dbReference>
<dbReference type="GO" id="GO:0016020">
    <property type="term" value="C:membrane"/>
    <property type="evidence" value="ECO:0007669"/>
    <property type="project" value="UniProtKB-SubCell"/>
</dbReference>
<evidence type="ECO:0000256" key="8">
    <source>
        <dbReference type="ARBA" id="ARBA00022741"/>
    </source>
</evidence>
<keyword evidence="12" id="KW-0482">Metalloprotease</keyword>
<dbReference type="OrthoDB" id="1413014at2759"/>
<dbReference type="PROSITE" id="PS00674">
    <property type="entry name" value="AAA"/>
    <property type="match status" value="1"/>
</dbReference>
<evidence type="ECO:0000256" key="7">
    <source>
        <dbReference type="ARBA" id="ARBA00022723"/>
    </source>
</evidence>
<dbReference type="SMART" id="SM00382">
    <property type="entry name" value="AAA"/>
    <property type="match status" value="1"/>
</dbReference>
<reference evidence="17" key="1">
    <citation type="submission" date="2022-07" db="EMBL/GenBank/DDBJ databases">
        <title>Genome analysis of Parmales, a sister group of diatoms, reveals the evolutionary specialization of diatoms from phago-mixotrophs to photoautotrophs.</title>
        <authorList>
            <person name="Ban H."/>
            <person name="Sato S."/>
            <person name="Yoshikawa S."/>
            <person name="Kazumasa Y."/>
            <person name="Nakamura Y."/>
            <person name="Ichinomiya M."/>
            <person name="Saitoh K."/>
            <person name="Sato N."/>
            <person name="Blanc-Mathieu R."/>
            <person name="Endo H."/>
            <person name="Kuwata A."/>
            <person name="Ogata H."/>
        </authorList>
    </citation>
    <scope>NUCLEOTIDE SEQUENCE</scope>
</reference>
<dbReference type="Gene3D" id="1.20.58.760">
    <property type="entry name" value="Peptidase M41"/>
    <property type="match status" value="1"/>
</dbReference>
<organism evidence="17 18">
    <name type="scientific">Triparma retinervis</name>
    <dbReference type="NCBI Taxonomy" id="2557542"/>
    <lineage>
        <taxon>Eukaryota</taxon>
        <taxon>Sar</taxon>
        <taxon>Stramenopiles</taxon>
        <taxon>Ochrophyta</taxon>
        <taxon>Bolidophyceae</taxon>
        <taxon>Parmales</taxon>
        <taxon>Triparmaceae</taxon>
        <taxon>Triparma</taxon>
    </lineage>
</organism>
<dbReference type="GO" id="GO:0016887">
    <property type="term" value="F:ATP hydrolysis activity"/>
    <property type="evidence" value="ECO:0007669"/>
    <property type="project" value="InterPro"/>
</dbReference>
<keyword evidence="10" id="KW-0862">Zinc</keyword>
<dbReference type="Gene3D" id="3.40.50.300">
    <property type="entry name" value="P-loop containing nucleotide triphosphate hydrolases"/>
    <property type="match status" value="1"/>
</dbReference>
<dbReference type="SUPFAM" id="SSF140990">
    <property type="entry name" value="FtsH protease domain-like"/>
    <property type="match status" value="1"/>
</dbReference>
<evidence type="ECO:0000256" key="2">
    <source>
        <dbReference type="ARBA" id="ARBA00004173"/>
    </source>
</evidence>
<dbReference type="GO" id="GO:0004176">
    <property type="term" value="F:ATP-dependent peptidase activity"/>
    <property type="evidence" value="ECO:0007669"/>
    <property type="project" value="InterPro"/>
</dbReference>